<protein>
    <submittedName>
        <fullName evidence="1">Uncharacterized protein</fullName>
    </submittedName>
</protein>
<reference evidence="1 2" key="1">
    <citation type="submission" date="2020-02" db="EMBL/GenBank/DDBJ databases">
        <title>complete genome sequence of Rhodobacteraceae bacterium.</title>
        <authorList>
            <person name="Park J."/>
            <person name="Kim Y.-S."/>
            <person name="Kim K.-H."/>
        </authorList>
    </citation>
    <scope>NUCLEOTIDE SEQUENCE [LARGE SCALE GENOMIC DNA]</scope>
    <source>
        <strain evidence="1 2">RR4-56</strain>
    </source>
</reference>
<sequence length="65" mass="7104">MTRLHGDTSAAARLSTLHMKAAAVFSDDPGARRFQLTHAWVFALVAGDDARVEELERRLRALGGL</sequence>
<organism evidence="1 2">
    <name type="scientific">Pikeienuella piscinae</name>
    <dbReference type="NCBI Taxonomy" id="2748098"/>
    <lineage>
        <taxon>Bacteria</taxon>
        <taxon>Pseudomonadati</taxon>
        <taxon>Pseudomonadota</taxon>
        <taxon>Alphaproteobacteria</taxon>
        <taxon>Rhodobacterales</taxon>
        <taxon>Paracoccaceae</taxon>
        <taxon>Pikeienuella</taxon>
    </lineage>
</organism>
<name>A0A7M3T769_9RHOB</name>
<dbReference type="Proteomes" id="UP000503336">
    <property type="component" value="Chromosome"/>
</dbReference>
<proteinExistence type="predicted"/>
<gene>
    <name evidence="1" type="ORF">G5B40_10930</name>
</gene>
<dbReference type="EMBL" id="CP049056">
    <property type="protein sequence ID" value="QIE57850.1"/>
    <property type="molecule type" value="Genomic_DNA"/>
</dbReference>
<keyword evidence="2" id="KW-1185">Reference proteome</keyword>
<evidence type="ECO:0000313" key="2">
    <source>
        <dbReference type="Proteomes" id="UP000503336"/>
    </source>
</evidence>
<dbReference type="AlphaFoldDB" id="A0A7M3T769"/>
<accession>A0A7M3T769</accession>
<dbReference type="KEGG" id="hdh:G5B40_10930"/>
<evidence type="ECO:0000313" key="1">
    <source>
        <dbReference type="EMBL" id="QIE57850.1"/>
    </source>
</evidence>